<dbReference type="SMART" id="SM00436">
    <property type="entry name" value="TOP1Bc"/>
    <property type="match status" value="1"/>
</dbReference>
<dbReference type="RefSeq" id="WP_244747626.1">
    <property type="nucleotide sequence ID" value="NZ_CP095071.1"/>
</dbReference>
<dbReference type="PROSITE" id="PS52039">
    <property type="entry name" value="TOPO_IA_2"/>
    <property type="match status" value="1"/>
</dbReference>
<feature type="site" description="Interaction with DNA" evidence="8">
    <location>
        <position position="168"/>
    </location>
</feature>
<feature type="site" description="Interaction with DNA" evidence="8">
    <location>
        <position position="176"/>
    </location>
</feature>
<dbReference type="InterPro" id="IPR003601">
    <property type="entry name" value="Topo_IA_2"/>
</dbReference>
<evidence type="ECO:0000256" key="6">
    <source>
        <dbReference type="ARBA" id="ARBA00023125"/>
    </source>
</evidence>
<evidence type="ECO:0000256" key="3">
    <source>
        <dbReference type="ARBA" id="ARBA00022723"/>
    </source>
</evidence>
<dbReference type="InterPro" id="IPR003602">
    <property type="entry name" value="Topo_IA_DNA-bd_dom"/>
</dbReference>
<feature type="domain" description="Topo IA-type catalytic" evidence="10">
    <location>
        <begin position="153"/>
        <end position="588"/>
    </location>
</feature>
<dbReference type="InterPro" id="IPR013826">
    <property type="entry name" value="Topo_IA_cen_sub3"/>
</dbReference>
<feature type="region of interest" description="Interaction with DNA" evidence="8">
    <location>
        <begin position="187"/>
        <end position="192"/>
    </location>
</feature>
<evidence type="ECO:0000256" key="1">
    <source>
        <dbReference type="ARBA" id="ARBA00000213"/>
    </source>
</evidence>
<keyword evidence="5 8" id="KW-0799">Topoisomerase</keyword>
<dbReference type="Gene3D" id="2.70.20.10">
    <property type="entry name" value="Topoisomerase I, domain 3"/>
    <property type="match status" value="1"/>
</dbReference>
<dbReference type="InterPro" id="IPR006171">
    <property type="entry name" value="TOPRIM_dom"/>
</dbReference>
<dbReference type="InterPro" id="IPR013497">
    <property type="entry name" value="Topo_IA_cen"/>
</dbReference>
<comment type="similarity">
    <text evidence="2 8">Belongs to the type IA topoisomerase family.</text>
</comment>
<comment type="cofactor">
    <cofactor evidence="8">
        <name>Mg(2+)</name>
        <dbReference type="ChEBI" id="CHEBI:18420"/>
    </cofactor>
</comment>
<dbReference type="Gene3D" id="3.40.50.140">
    <property type="match status" value="1"/>
</dbReference>
<dbReference type="CDD" id="cd03362">
    <property type="entry name" value="TOPRIM_TopoIA_TopoIII"/>
    <property type="match status" value="1"/>
</dbReference>
<dbReference type="InterPro" id="IPR023405">
    <property type="entry name" value="Topo_IA_core_domain"/>
</dbReference>
<dbReference type="NCBIfam" id="NF005829">
    <property type="entry name" value="PRK07726.1"/>
    <property type="match status" value="1"/>
</dbReference>
<evidence type="ECO:0000313" key="12">
    <source>
        <dbReference type="Proteomes" id="UP000831537"/>
    </source>
</evidence>
<feature type="binding site" evidence="8">
    <location>
        <position position="9"/>
    </location>
    <ligand>
        <name>Mg(2+)</name>
        <dbReference type="ChEBI" id="CHEBI:18420"/>
        <note>catalytic</note>
    </ligand>
</feature>
<keyword evidence="7 8" id="KW-0413">Isomerase</keyword>
<dbReference type="EMBL" id="CP095071">
    <property type="protein sequence ID" value="UOQ87185.1"/>
    <property type="molecule type" value="Genomic_DNA"/>
</dbReference>
<dbReference type="CDD" id="cd00186">
    <property type="entry name" value="TOP1Ac"/>
    <property type="match status" value="1"/>
</dbReference>
<dbReference type="SMART" id="SM00437">
    <property type="entry name" value="TOP1Ac"/>
    <property type="match status" value="1"/>
</dbReference>
<dbReference type="NCBIfam" id="TIGR01056">
    <property type="entry name" value="topB"/>
    <property type="match status" value="1"/>
</dbReference>
<dbReference type="InterPro" id="IPR013824">
    <property type="entry name" value="Topo_IA_cen_sub1"/>
</dbReference>
<feature type="active site" description="O-(5'-phospho-DNA)-tyrosine intermediate" evidence="8">
    <location>
        <position position="310"/>
    </location>
</feature>
<comment type="function">
    <text evidence="8">Releases the supercoiling and torsional tension of DNA, which is introduced during the DNA replication and transcription, by transiently cleaving and rejoining one strand of the DNA duplex. Introduces a single-strand break via transesterification at a target site in duplex DNA. The scissile phosphodiester is attacked by the catalytic tyrosine of the enzyme, resulting in the formation of a DNA-(5'-phosphotyrosyl)-enzyme intermediate and the expulsion of a 3'-OH DNA strand. The free DNA strand then undergoes passage around the unbroken strand, thus removing DNA supercoils. Finally, in the religation step, the DNA 3'-OH attacks the covalent intermediate to expel the active-site tyrosine and restore the DNA phosphodiester backbone.</text>
</comment>
<name>A0ABY4GT83_9BACI</name>
<dbReference type="EC" id="5.6.2.1" evidence="8"/>
<feature type="site" description="Interaction with DNA" evidence="8">
    <location>
        <position position="61"/>
    </location>
</feature>
<dbReference type="PROSITE" id="PS00396">
    <property type="entry name" value="TOPO_IA_1"/>
    <property type="match status" value="1"/>
</dbReference>
<reference evidence="11 12" key="1">
    <citation type="submission" date="2022-04" db="EMBL/GenBank/DDBJ databases">
        <title>Gracilibacillus sp. isolated from saltern.</title>
        <authorList>
            <person name="Won M."/>
            <person name="Lee C.-M."/>
            <person name="Woen H.-Y."/>
            <person name="Kwon S.-W."/>
        </authorList>
    </citation>
    <scope>NUCLEOTIDE SEQUENCE [LARGE SCALE GENOMIC DNA]</scope>
    <source>
        <strain evidence="11 12">SSPM10-3</strain>
    </source>
</reference>
<dbReference type="SUPFAM" id="SSF56712">
    <property type="entry name" value="Prokaryotic type I DNA topoisomerase"/>
    <property type="match status" value="1"/>
</dbReference>
<dbReference type="PANTHER" id="PTHR11390:SF21">
    <property type="entry name" value="DNA TOPOISOMERASE 3-ALPHA"/>
    <property type="match status" value="1"/>
</dbReference>
<dbReference type="InterPro" id="IPR000380">
    <property type="entry name" value="Topo_IA"/>
</dbReference>
<dbReference type="Proteomes" id="UP000831537">
    <property type="component" value="Chromosome"/>
</dbReference>
<keyword evidence="3 8" id="KW-0479">Metal-binding</keyword>
<evidence type="ECO:0000256" key="5">
    <source>
        <dbReference type="ARBA" id="ARBA00023029"/>
    </source>
</evidence>
<dbReference type="Pfam" id="PF01751">
    <property type="entry name" value="Toprim"/>
    <property type="match status" value="1"/>
</dbReference>
<dbReference type="PROSITE" id="PS50880">
    <property type="entry name" value="TOPRIM"/>
    <property type="match status" value="1"/>
</dbReference>
<evidence type="ECO:0000259" key="10">
    <source>
        <dbReference type="PROSITE" id="PS52039"/>
    </source>
</evidence>
<dbReference type="Gene3D" id="1.10.290.10">
    <property type="entry name" value="Topoisomerase I, domain 4"/>
    <property type="match status" value="1"/>
</dbReference>
<keyword evidence="12" id="KW-1185">Reference proteome</keyword>
<organism evidence="11 12">
    <name type="scientific">Gracilibacillus salinarum</name>
    <dbReference type="NCBI Taxonomy" id="2932255"/>
    <lineage>
        <taxon>Bacteria</taxon>
        <taxon>Bacillati</taxon>
        <taxon>Bacillota</taxon>
        <taxon>Bacilli</taxon>
        <taxon>Bacillales</taxon>
        <taxon>Bacillaceae</taxon>
        <taxon>Gracilibacillus</taxon>
    </lineage>
</organism>
<dbReference type="InterPro" id="IPR034144">
    <property type="entry name" value="TOPRIM_TopoIII"/>
</dbReference>
<evidence type="ECO:0000256" key="2">
    <source>
        <dbReference type="ARBA" id="ARBA00009446"/>
    </source>
</evidence>
<evidence type="ECO:0000256" key="7">
    <source>
        <dbReference type="ARBA" id="ARBA00023235"/>
    </source>
</evidence>
<proteinExistence type="inferred from homology"/>
<dbReference type="SMART" id="SM00493">
    <property type="entry name" value="TOPRIM"/>
    <property type="match status" value="1"/>
</dbReference>
<comment type="catalytic activity">
    <reaction evidence="1 8">
        <text>ATP-independent breakage of single-stranded DNA, followed by passage and rejoining.</text>
        <dbReference type="EC" id="5.6.2.1"/>
    </reaction>
</comment>
<evidence type="ECO:0000259" key="9">
    <source>
        <dbReference type="PROSITE" id="PS50880"/>
    </source>
</evidence>
<gene>
    <name evidence="8" type="primary">topB</name>
    <name evidence="11" type="ORF">MUN87_10005</name>
</gene>
<evidence type="ECO:0000256" key="8">
    <source>
        <dbReference type="HAMAP-Rule" id="MF_00953"/>
    </source>
</evidence>
<protein>
    <recommendedName>
        <fullName evidence="8">DNA topoisomerase 3</fullName>
        <ecNumber evidence="8">5.6.2.1</ecNumber>
    </recommendedName>
    <alternativeName>
        <fullName evidence="8">DNA topoisomerase III</fullName>
    </alternativeName>
</protein>
<accession>A0ABY4GT83</accession>
<dbReference type="PRINTS" id="PR00417">
    <property type="entry name" value="PRTPISMRASEI"/>
</dbReference>
<feature type="site" description="Interaction with DNA" evidence="8">
    <location>
        <position position="312"/>
    </location>
</feature>
<dbReference type="HAMAP" id="MF_00953">
    <property type="entry name" value="Topoisom_3_prok"/>
    <property type="match status" value="1"/>
</dbReference>
<feature type="domain" description="Toprim" evidence="9">
    <location>
        <begin position="3"/>
        <end position="136"/>
    </location>
</feature>
<dbReference type="InterPro" id="IPR023406">
    <property type="entry name" value="Topo_IA_AS"/>
</dbReference>
<keyword evidence="4 8" id="KW-0460">Magnesium</keyword>
<sequence>MSKTVVIAEKPSVGRDIARVLKCNKKGNGYLEGSSYIVTWALGHLVTLADPEAYDNKYKTWNLDDLPMLPQNLKLVVIKKTGKQFQTVKSQLIRKDVKDVVIATDAGREGELVARWILDKVRINKPVKRLWISSVTDQAIKKGFQYLKPAKQYDNLYASAVARSEADWYVGLNATRALTTKFNAQLSSGRVQTPTLEMIATREKEIKQFKPKKFYQIKAKTNDGITLTWQHPKGEKRIFDQQKAKQLVSKLQNQPLKVASIDKKQKKNYAPTLYDLTDLQRDANRIFGFSGKQTLSIMQKLYEQHKVLTYPRTDSKYISTDIVPTLKERVASCGVGPYAKAANQIKKQPIKANKSFVDNAKVSDHHAIIPTEEPVYLSKLSDQEQKIYDLVIKRFLAVLLPPFQFEQIQLTADLAGETFTASGKRVIDLGYKKVYNDEQEQDDEQKIGNISENHTWKQPTLTMTEGETKPPERLTEGTLLSAMENPAKFLQDNEKHATKTLKETGGLGTVATRADIIEKLFNTFYMEKKGKYLYLTSKGKQLLDLVPDDLRSPMLTAEWEKKLTQIANGKLKKEAFLQEIKGYTKEVVHQVKTSDAKYKHDNMTGTKCPKCGKLMLEVNGKKGRMLVCQDRECGERKPIAKKTNARCPNCHKRMEMRGQGDAQTFSCVCGYREKLSTFQKRKEKQGKNKATKRDVNKYLKKQDDDFANTALADALKKLKK</sequence>
<feature type="binding site" evidence="8">
    <location>
        <position position="105"/>
    </location>
    <ligand>
        <name>Mg(2+)</name>
        <dbReference type="ChEBI" id="CHEBI:18420"/>
        <note>catalytic</note>
    </ligand>
</feature>
<dbReference type="Pfam" id="PF01131">
    <property type="entry name" value="Topoisom_bac"/>
    <property type="match status" value="1"/>
</dbReference>
<dbReference type="PANTHER" id="PTHR11390">
    <property type="entry name" value="PROKARYOTIC DNA TOPOISOMERASE"/>
    <property type="match status" value="1"/>
</dbReference>
<evidence type="ECO:0000256" key="4">
    <source>
        <dbReference type="ARBA" id="ARBA00022842"/>
    </source>
</evidence>
<dbReference type="InterPro" id="IPR005738">
    <property type="entry name" value="TopoIII"/>
</dbReference>
<keyword evidence="6 8" id="KW-0238">DNA-binding</keyword>
<comment type="caution">
    <text evidence="8">Lacks conserved residue(s) required for the propagation of feature annotation.</text>
</comment>
<dbReference type="InterPro" id="IPR013825">
    <property type="entry name" value="Topo_IA_cen_sub2"/>
</dbReference>
<evidence type="ECO:0000313" key="11">
    <source>
        <dbReference type="EMBL" id="UOQ87185.1"/>
    </source>
</evidence>
<dbReference type="Gene3D" id="1.10.460.10">
    <property type="entry name" value="Topoisomerase I, domain 2"/>
    <property type="match status" value="1"/>
</dbReference>